<keyword evidence="1" id="KW-1133">Transmembrane helix</keyword>
<sequence length="146" mass="15863">MEHYQLVKIAHSAIAGLLLLGLLAHFFMIFKAKRGGDAAVLQRKIKRTRMISLPVLGLLALTLPFSGYWMVDKTALPLSQMWLLASSGLFALMVILGLLLSGRLRVWQALGETPAPTGLVRLCLVYAVLILVVLVAIMGLMGAKPV</sequence>
<feature type="transmembrane region" description="Helical" evidence="1">
    <location>
        <begin position="82"/>
        <end position="101"/>
    </location>
</feature>
<keyword evidence="1" id="KW-0472">Membrane</keyword>
<organism evidence="2">
    <name type="scientific">Pseudomonas marincola</name>
    <dbReference type="NCBI Taxonomy" id="437900"/>
    <lineage>
        <taxon>Bacteria</taxon>
        <taxon>Pseudomonadati</taxon>
        <taxon>Pseudomonadota</taxon>
        <taxon>Gammaproteobacteria</taxon>
        <taxon>Pseudomonadales</taxon>
        <taxon>Pseudomonadaceae</taxon>
        <taxon>Pseudomonas</taxon>
    </lineage>
</organism>
<dbReference type="AlphaFoldDB" id="A0A1I7DGQ2"/>
<evidence type="ECO:0000313" key="2">
    <source>
        <dbReference type="EMBL" id="VEV96914.1"/>
    </source>
</evidence>
<dbReference type="RefSeq" id="WP_090514264.1">
    <property type="nucleotide sequence ID" value="NZ_FPBC01000012.1"/>
</dbReference>
<feature type="transmembrane region" description="Helical" evidence="1">
    <location>
        <begin position="51"/>
        <end position="70"/>
    </location>
</feature>
<protein>
    <recommendedName>
        <fullName evidence="3">DUF2269 domain-containing protein</fullName>
    </recommendedName>
</protein>
<dbReference type="Pfam" id="PF10027">
    <property type="entry name" value="DUF2269"/>
    <property type="match status" value="1"/>
</dbReference>
<keyword evidence="1" id="KW-0812">Transmembrane</keyword>
<dbReference type="STRING" id="437900.GCA_001940335_03592"/>
<dbReference type="InterPro" id="IPR018729">
    <property type="entry name" value="DUF2269_transmembrane"/>
</dbReference>
<feature type="transmembrane region" description="Helical" evidence="1">
    <location>
        <begin position="122"/>
        <end position="143"/>
    </location>
</feature>
<evidence type="ECO:0000256" key="1">
    <source>
        <dbReference type="SAM" id="Phobius"/>
    </source>
</evidence>
<gene>
    <name evidence="2" type="ORF">PMYSY11_1868</name>
</gene>
<name>A0A1I7DGQ2_9PSED</name>
<proteinExistence type="predicted"/>
<evidence type="ECO:0008006" key="3">
    <source>
        <dbReference type="Google" id="ProtNLM"/>
    </source>
</evidence>
<accession>A0A1I7DGQ2</accession>
<feature type="transmembrane region" description="Helical" evidence="1">
    <location>
        <begin position="12"/>
        <end position="30"/>
    </location>
</feature>
<reference evidence="2" key="1">
    <citation type="submission" date="2019-02" db="EMBL/GenBank/DDBJ databases">
        <authorList>
            <consortium name="Genoscope - CEA"/>
            <person name="William W."/>
        </authorList>
    </citation>
    <scope>NUCLEOTIDE SEQUENCE [LARGE SCALE GENOMIC DNA]</scope>
    <source>
        <strain evidence="2">YSy11</strain>
    </source>
</reference>
<dbReference type="EMBL" id="LR215729">
    <property type="protein sequence ID" value="VEV96914.1"/>
    <property type="molecule type" value="Genomic_DNA"/>
</dbReference>